<dbReference type="Proteomes" id="UP001216139">
    <property type="component" value="Chromosome"/>
</dbReference>
<evidence type="ECO:0008006" key="3">
    <source>
        <dbReference type="Google" id="ProtNLM"/>
    </source>
</evidence>
<gene>
    <name evidence="1" type="ORF">PQO05_10475</name>
</gene>
<evidence type="ECO:0000313" key="1">
    <source>
        <dbReference type="EMBL" id="WCT14357.1"/>
    </source>
</evidence>
<name>A0ABY7TDB7_9SPHI</name>
<proteinExistence type="predicted"/>
<keyword evidence="2" id="KW-1185">Reference proteome</keyword>
<protein>
    <recommendedName>
        <fullName evidence="3">Natural product</fullName>
    </recommendedName>
</protein>
<dbReference type="RefSeq" id="WP_273632823.1">
    <property type="nucleotide sequence ID" value="NZ_CP117167.1"/>
</dbReference>
<evidence type="ECO:0000313" key="2">
    <source>
        <dbReference type="Proteomes" id="UP001216139"/>
    </source>
</evidence>
<sequence length="67" mass="7124">MKNSRLKAMLQAGQYPAKLNGNDELVILNEENLSHLQGGEGVEPKCGTNDCGIKSATCTTNSCTVNI</sequence>
<organism evidence="1 2">
    <name type="scientific">Mucilaginibacter jinjuensis</name>
    <dbReference type="NCBI Taxonomy" id="1176721"/>
    <lineage>
        <taxon>Bacteria</taxon>
        <taxon>Pseudomonadati</taxon>
        <taxon>Bacteroidota</taxon>
        <taxon>Sphingobacteriia</taxon>
        <taxon>Sphingobacteriales</taxon>
        <taxon>Sphingobacteriaceae</taxon>
        <taxon>Mucilaginibacter</taxon>
    </lineage>
</organism>
<reference evidence="1 2" key="1">
    <citation type="submission" date="2023-02" db="EMBL/GenBank/DDBJ databases">
        <title>Genome sequence of Mucilaginibacter jinjuensis strain KACC 16571.</title>
        <authorList>
            <person name="Kim S."/>
            <person name="Heo J."/>
            <person name="Kwon S.-W."/>
        </authorList>
    </citation>
    <scope>NUCLEOTIDE SEQUENCE [LARGE SCALE GENOMIC DNA]</scope>
    <source>
        <strain evidence="1 2">KACC 16571</strain>
    </source>
</reference>
<accession>A0ABY7TDB7</accession>
<dbReference type="EMBL" id="CP117167">
    <property type="protein sequence ID" value="WCT14357.1"/>
    <property type="molecule type" value="Genomic_DNA"/>
</dbReference>